<feature type="domain" description="NADP-dependent oxidoreductase" evidence="7">
    <location>
        <begin position="27"/>
        <end position="265"/>
    </location>
</feature>
<dbReference type="InterPro" id="IPR036812">
    <property type="entry name" value="NAD(P)_OxRdtase_dom_sf"/>
</dbReference>
<dbReference type="Proteomes" id="UP000265742">
    <property type="component" value="Unassembled WGS sequence"/>
</dbReference>
<comment type="similarity">
    <text evidence="1">Belongs to the aldo/keto reductase family.</text>
</comment>
<reference evidence="9" key="1">
    <citation type="submission" date="2018-09" db="EMBL/GenBank/DDBJ databases">
        <authorList>
            <person name="Kim I."/>
        </authorList>
    </citation>
    <scope>NUCLEOTIDE SEQUENCE [LARGE SCALE GENOMIC DNA]</scope>
    <source>
        <strain evidence="9">DD4a</strain>
    </source>
</reference>
<evidence type="ECO:0000256" key="5">
    <source>
        <dbReference type="PIRSR" id="PIRSR000097-2"/>
    </source>
</evidence>
<evidence type="ECO:0000313" key="9">
    <source>
        <dbReference type="Proteomes" id="UP000265742"/>
    </source>
</evidence>
<keyword evidence="2" id="KW-0521">NADP</keyword>
<dbReference type="EMBL" id="QXTG01000002">
    <property type="protein sequence ID" value="RIX28419.1"/>
    <property type="molecule type" value="Genomic_DNA"/>
</dbReference>
<dbReference type="PRINTS" id="PR00069">
    <property type="entry name" value="ALDKETRDTASE"/>
</dbReference>
<dbReference type="PROSITE" id="PS00063">
    <property type="entry name" value="ALDOKETO_REDUCTASE_3"/>
    <property type="match status" value="1"/>
</dbReference>
<dbReference type="PROSITE" id="PS00062">
    <property type="entry name" value="ALDOKETO_REDUCTASE_2"/>
    <property type="match status" value="1"/>
</dbReference>
<dbReference type="PROSITE" id="PS00798">
    <property type="entry name" value="ALDOKETO_REDUCTASE_1"/>
    <property type="match status" value="1"/>
</dbReference>
<evidence type="ECO:0000256" key="6">
    <source>
        <dbReference type="PIRSR" id="PIRSR000097-3"/>
    </source>
</evidence>
<evidence type="ECO:0000259" key="7">
    <source>
        <dbReference type="Pfam" id="PF00248"/>
    </source>
</evidence>
<name>A0A3A1TX73_9MICO</name>
<feature type="binding site" evidence="5">
    <location>
        <position position="110"/>
    </location>
    <ligand>
        <name>substrate</name>
    </ligand>
</feature>
<dbReference type="GO" id="GO:0016616">
    <property type="term" value="F:oxidoreductase activity, acting on the CH-OH group of donors, NAD or NADP as acceptor"/>
    <property type="evidence" value="ECO:0007669"/>
    <property type="project" value="UniProtKB-ARBA"/>
</dbReference>
<dbReference type="CDD" id="cd19071">
    <property type="entry name" value="AKR_AKR1-5-like"/>
    <property type="match status" value="1"/>
</dbReference>
<dbReference type="InterPro" id="IPR018170">
    <property type="entry name" value="Aldo/ket_reductase_CS"/>
</dbReference>
<dbReference type="InterPro" id="IPR023210">
    <property type="entry name" value="NADP_OxRdtase_dom"/>
</dbReference>
<evidence type="ECO:0000313" key="8">
    <source>
        <dbReference type="EMBL" id="RIX28419.1"/>
    </source>
</evidence>
<keyword evidence="9" id="KW-1185">Reference proteome</keyword>
<keyword evidence="3" id="KW-0560">Oxidoreductase</keyword>
<evidence type="ECO:0000256" key="1">
    <source>
        <dbReference type="ARBA" id="ARBA00007905"/>
    </source>
</evidence>
<accession>A0A3A1TX73</accession>
<organism evidence="8 9">
    <name type="scientific">Amnibacterium setariae</name>
    <dbReference type="NCBI Taxonomy" id="2306585"/>
    <lineage>
        <taxon>Bacteria</taxon>
        <taxon>Bacillati</taxon>
        <taxon>Actinomycetota</taxon>
        <taxon>Actinomycetes</taxon>
        <taxon>Micrococcales</taxon>
        <taxon>Microbacteriaceae</taxon>
        <taxon>Amnibacterium</taxon>
    </lineage>
</organism>
<dbReference type="RefSeq" id="WP_119482729.1">
    <property type="nucleotide sequence ID" value="NZ_QXTG01000002.1"/>
</dbReference>
<evidence type="ECO:0000256" key="4">
    <source>
        <dbReference type="PIRSR" id="PIRSR000097-1"/>
    </source>
</evidence>
<proteinExistence type="inferred from homology"/>
<gene>
    <name evidence="8" type="ORF">D1781_13375</name>
</gene>
<evidence type="ECO:0000256" key="3">
    <source>
        <dbReference type="ARBA" id="ARBA00023002"/>
    </source>
</evidence>
<dbReference type="Pfam" id="PF00248">
    <property type="entry name" value="Aldo_ket_red"/>
    <property type="match status" value="1"/>
</dbReference>
<dbReference type="Gene3D" id="3.20.20.100">
    <property type="entry name" value="NADP-dependent oxidoreductase domain"/>
    <property type="match status" value="1"/>
</dbReference>
<feature type="site" description="Lowers pKa of active site Tyr" evidence="6">
    <location>
        <position position="77"/>
    </location>
</feature>
<evidence type="ECO:0000256" key="2">
    <source>
        <dbReference type="ARBA" id="ARBA00022857"/>
    </source>
</evidence>
<dbReference type="PANTHER" id="PTHR43827:SF3">
    <property type="entry name" value="NADP-DEPENDENT OXIDOREDUCTASE DOMAIN-CONTAINING PROTEIN"/>
    <property type="match status" value="1"/>
</dbReference>
<dbReference type="PIRSF" id="PIRSF000097">
    <property type="entry name" value="AKR"/>
    <property type="match status" value="1"/>
</dbReference>
<protein>
    <submittedName>
        <fullName evidence="8">Aldo/keto reductase</fullName>
    </submittedName>
</protein>
<feature type="active site" description="Proton donor" evidence="4">
    <location>
        <position position="52"/>
    </location>
</feature>
<sequence>MVLSVPSLPLNSGAQIPQIGFGVFLIKPEVTQQAVEDALEVGYRHIDTATGYGNEAEVGAAVRASGISREDVFVTTKLRNDHHAAGDVEGAFERSLEALDLGYIDLYLIHWPMPKNDRYAETWRTFTGFSADGRARSIGVSNFTIPHLERIIAETGVTPAVNQVELHPTFQQRELRAFQAQHGIETEAWAPLGQGRYDIFNLAPIKAAAEAHDVTPAQVVLRWHLQTGVIALPKSSSKERMRENLDIAKFELTAEEMAAIDALDENTRLAADPDDINVD</sequence>
<dbReference type="InterPro" id="IPR020471">
    <property type="entry name" value="AKR"/>
</dbReference>
<dbReference type="OrthoDB" id="9804790at2"/>
<comment type="caution">
    <text evidence="8">The sequence shown here is derived from an EMBL/GenBank/DDBJ whole genome shotgun (WGS) entry which is preliminary data.</text>
</comment>
<dbReference type="SUPFAM" id="SSF51430">
    <property type="entry name" value="NAD(P)-linked oxidoreductase"/>
    <property type="match status" value="1"/>
</dbReference>
<dbReference type="AlphaFoldDB" id="A0A3A1TX73"/>
<dbReference type="PANTHER" id="PTHR43827">
    <property type="entry name" value="2,5-DIKETO-D-GLUCONIC ACID REDUCTASE"/>
    <property type="match status" value="1"/>
</dbReference>
<dbReference type="FunFam" id="3.20.20.100:FF:000002">
    <property type="entry name" value="2,5-diketo-D-gluconic acid reductase A"/>
    <property type="match status" value="1"/>
</dbReference>